<evidence type="ECO:0000313" key="1">
    <source>
        <dbReference type="EMBL" id="KZE38799.1"/>
    </source>
</evidence>
<evidence type="ECO:0000313" key="2">
    <source>
        <dbReference type="Proteomes" id="UP000076490"/>
    </source>
</evidence>
<name>A0A165H559_9BACL</name>
<protein>
    <submittedName>
        <fullName evidence="1">Uncharacterized protein</fullName>
    </submittedName>
</protein>
<comment type="caution">
    <text evidence="1">The sequence shown here is derived from an EMBL/GenBank/DDBJ whole genome shotgun (WGS) entry which is preliminary data.</text>
</comment>
<reference evidence="1 2" key="1">
    <citation type="submission" date="2016-01" db="EMBL/GenBank/DDBJ databases">
        <title>Whole genome sequencing of Bhargavaea cecembensis T14.</title>
        <authorList>
            <person name="Hong K.W."/>
        </authorList>
    </citation>
    <scope>NUCLEOTIDE SEQUENCE [LARGE SCALE GENOMIC DNA]</scope>
    <source>
        <strain evidence="1 2">T14</strain>
    </source>
</reference>
<dbReference type="EMBL" id="LQNT01000009">
    <property type="protein sequence ID" value="KZE38799.1"/>
    <property type="molecule type" value="Genomic_DNA"/>
</dbReference>
<gene>
    <name evidence="1" type="ORF">AV656_07815</name>
</gene>
<dbReference type="Proteomes" id="UP000076490">
    <property type="component" value="Unassembled WGS sequence"/>
</dbReference>
<dbReference type="AlphaFoldDB" id="A0A165H559"/>
<proteinExistence type="predicted"/>
<organism evidence="1 2">
    <name type="scientific">Bhargavaea cecembensis</name>
    <dbReference type="NCBI Taxonomy" id="394098"/>
    <lineage>
        <taxon>Bacteria</taxon>
        <taxon>Bacillati</taxon>
        <taxon>Bacillota</taxon>
        <taxon>Bacilli</taxon>
        <taxon>Bacillales</taxon>
        <taxon>Caryophanaceae</taxon>
        <taxon>Bhargavaea</taxon>
    </lineage>
</organism>
<sequence>MGEWVNQGDDWEEDWIWVDSDEAKRLYRICYINIYKRRNGHDFIISWKRDPDADHVQESVYLHIDQAVSIWSTYYRHEGKVTVIREVEDEEWEGDAWL</sequence>
<accession>A0A165H559</accession>